<sequence>MRIAEVIPQEDGSLYLVAEDGRSGRFDVRPYMKSRIFGPLEDWAEFSRVHNGGYFVAWRCGADLSADTIEARWESDAVQCPPPALSG</sequence>
<dbReference type="EMBL" id="CAADFG010000008">
    <property type="protein sequence ID" value="VFJ88434.1"/>
    <property type="molecule type" value="Genomic_DNA"/>
</dbReference>
<evidence type="ECO:0000313" key="3">
    <source>
        <dbReference type="EMBL" id="VFJ94794.1"/>
    </source>
</evidence>
<dbReference type="Pfam" id="PF10387">
    <property type="entry name" value="DUF2442"/>
    <property type="match status" value="1"/>
</dbReference>
<dbReference type="Gene3D" id="3.30.2020.10">
    <property type="entry name" value="NE0471-like N-terminal domain"/>
    <property type="match status" value="1"/>
</dbReference>
<dbReference type="AlphaFoldDB" id="A0A450U8W4"/>
<name>A0A450U8W4_9GAMM</name>
<reference evidence="1" key="1">
    <citation type="submission" date="2019-02" db="EMBL/GenBank/DDBJ databases">
        <authorList>
            <person name="Gruber-Vodicka R. H."/>
            <person name="Seah K. B. B."/>
        </authorList>
    </citation>
    <scope>NUCLEOTIDE SEQUENCE</scope>
    <source>
        <strain evidence="3">BECK_SA2B12</strain>
        <strain evidence="1">BECK_SA2B15</strain>
        <strain evidence="2">BECK_SA2B20</strain>
    </source>
</reference>
<dbReference type="SUPFAM" id="SSF143880">
    <property type="entry name" value="NE0471 N-terminal domain-like"/>
    <property type="match status" value="1"/>
</dbReference>
<dbReference type="InterPro" id="IPR018841">
    <property type="entry name" value="DUF2442"/>
</dbReference>
<protein>
    <recommendedName>
        <fullName evidence="4">DUF2442 domain-containing protein</fullName>
    </recommendedName>
</protein>
<dbReference type="EMBL" id="CAADFI010000034">
    <property type="protein sequence ID" value="VFJ92833.1"/>
    <property type="molecule type" value="Genomic_DNA"/>
</dbReference>
<gene>
    <name evidence="1" type="ORF">BECKH772A_GA0070896_1000836</name>
    <name evidence="2" type="ORF">BECKH772B_GA0070898_1003415</name>
    <name evidence="3" type="ORF">BECKH772C_GA0070978_1000114</name>
</gene>
<evidence type="ECO:0000313" key="1">
    <source>
        <dbReference type="EMBL" id="VFJ88434.1"/>
    </source>
</evidence>
<evidence type="ECO:0000313" key="2">
    <source>
        <dbReference type="EMBL" id="VFJ92833.1"/>
    </source>
</evidence>
<proteinExistence type="predicted"/>
<accession>A0A450U8W4</accession>
<evidence type="ECO:0008006" key="4">
    <source>
        <dbReference type="Google" id="ProtNLM"/>
    </source>
</evidence>
<dbReference type="InterPro" id="IPR036782">
    <property type="entry name" value="NE0471-like_N"/>
</dbReference>
<dbReference type="EMBL" id="CAADFJ010000001">
    <property type="protein sequence ID" value="VFJ94794.1"/>
    <property type="molecule type" value="Genomic_DNA"/>
</dbReference>
<organism evidence="1">
    <name type="scientific">Candidatus Kentrum eta</name>
    <dbReference type="NCBI Taxonomy" id="2126337"/>
    <lineage>
        <taxon>Bacteria</taxon>
        <taxon>Pseudomonadati</taxon>
        <taxon>Pseudomonadota</taxon>
        <taxon>Gammaproteobacteria</taxon>
        <taxon>Candidatus Kentrum</taxon>
    </lineage>
</organism>